<gene>
    <name evidence="2" type="ORF">BO70DRAFT_46859</name>
</gene>
<keyword evidence="1" id="KW-0472">Membrane</keyword>
<dbReference type="Proteomes" id="UP000247233">
    <property type="component" value="Unassembled WGS sequence"/>
</dbReference>
<feature type="transmembrane region" description="Helical" evidence="1">
    <location>
        <begin position="6"/>
        <end position="28"/>
    </location>
</feature>
<sequence>MDAFSLGFWFSVYFSILFACPPFSFFLGHCQCLFSACHCPFFFFPPSRFILILPPLLLLLRLCGLLHFSLCQIGIPFFFPFWEERVERGEWID</sequence>
<comment type="caution">
    <text evidence="2">The sequence shown here is derived from an EMBL/GenBank/DDBJ whole genome shotgun (WGS) entry which is preliminary data.</text>
</comment>
<dbReference type="VEuPathDB" id="FungiDB:BO70DRAFT_46859"/>
<accession>A0A317W3S3</accession>
<proteinExistence type="predicted"/>
<dbReference type="EMBL" id="MSFL01000014">
    <property type="protein sequence ID" value="PWY80645.1"/>
    <property type="molecule type" value="Genomic_DNA"/>
</dbReference>
<dbReference type="AlphaFoldDB" id="A0A317W3S3"/>
<keyword evidence="3" id="KW-1185">Reference proteome</keyword>
<evidence type="ECO:0000313" key="2">
    <source>
        <dbReference type="EMBL" id="PWY80645.1"/>
    </source>
</evidence>
<feature type="transmembrane region" description="Helical" evidence="1">
    <location>
        <begin position="49"/>
        <end position="79"/>
    </location>
</feature>
<reference evidence="2 3" key="1">
    <citation type="submission" date="2016-12" db="EMBL/GenBank/DDBJ databases">
        <title>The genomes of Aspergillus section Nigri reveals drivers in fungal speciation.</title>
        <authorList>
            <consortium name="DOE Joint Genome Institute"/>
            <person name="Vesth T.C."/>
            <person name="Nybo J."/>
            <person name="Theobald S."/>
            <person name="Brandl J."/>
            <person name="Frisvad J.C."/>
            <person name="Nielsen K.F."/>
            <person name="Lyhne E.K."/>
            <person name="Kogle M.E."/>
            <person name="Kuo A."/>
            <person name="Riley R."/>
            <person name="Clum A."/>
            <person name="Nolan M."/>
            <person name="Lipzen A."/>
            <person name="Salamov A."/>
            <person name="Henrissat B."/>
            <person name="Wiebenga A."/>
            <person name="De Vries R.P."/>
            <person name="Grigoriev I.V."/>
            <person name="Mortensen U.H."/>
            <person name="Andersen M.R."/>
            <person name="Baker S.E."/>
        </authorList>
    </citation>
    <scope>NUCLEOTIDE SEQUENCE [LARGE SCALE GENOMIC DNA]</scope>
    <source>
        <strain evidence="2 3">CBS 117.55</strain>
    </source>
</reference>
<evidence type="ECO:0000256" key="1">
    <source>
        <dbReference type="SAM" id="Phobius"/>
    </source>
</evidence>
<keyword evidence="1" id="KW-0812">Transmembrane</keyword>
<dbReference type="RefSeq" id="XP_025398948.1">
    <property type="nucleotide sequence ID" value="XM_025548471.1"/>
</dbReference>
<name>A0A317W3S3_9EURO</name>
<evidence type="ECO:0000313" key="3">
    <source>
        <dbReference type="Proteomes" id="UP000247233"/>
    </source>
</evidence>
<dbReference type="GeneID" id="37070708"/>
<protein>
    <submittedName>
        <fullName evidence="2">Uncharacterized protein</fullName>
    </submittedName>
</protein>
<keyword evidence="1" id="KW-1133">Transmembrane helix</keyword>
<organism evidence="2 3">
    <name type="scientific">Aspergillus heteromorphus CBS 117.55</name>
    <dbReference type="NCBI Taxonomy" id="1448321"/>
    <lineage>
        <taxon>Eukaryota</taxon>
        <taxon>Fungi</taxon>
        <taxon>Dikarya</taxon>
        <taxon>Ascomycota</taxon>
        <taxon>Pezizomycotina</taxon>
        <taxon>Eurotiomycetes</taxon>
        <taxon>Eurotiomycetidae</taxon>
        <taxon>Eurotiales</taxon>
        <taxon>Aspergillaceae</taxon>
        <taxon>Aspergillus</taxon>
        <taxon>Aspergillus subgen. Circumdati</taxon>
    </lineage>
</organism>